<dbReference type="EMBL" id="QEKQ01000008">
    <property type="protein sequence ID" value="PVY70827.1"/>
    <property type="molecule type" value="Genomic_DNA"/>
</dbReference>
<dbReference type="AlphaFoldDB" id="A0A2A2I0S4"/>
<protein>
    <submittedName>
        <fullName evidence="4 5">Epimerase</fullName>
    </submittedName>
</protein>
<dbReference type="Proteomes" id="UP000218332">
    <property type="component" value="Unassembled WGS sequence"/>
</dbReference>
<accession>A0A2A2I0S4</accession>
<dbReference type="Gene3D" id="3.40.50.720">
    <property type="entry name" value="NAD(P)-binding Rossmann-like Domain"/>
    <property type="match status" value="1"/>
</dbReference>
<comment type="pathway">
    <text evidence="1">Bacterial outer membrane biogenesis; LPS O-antigen biosynthesis.</text>
</comment>
<dbReference type="SUPFAM" id="SSF51735">
    <property type="entry name" value="NAD(P)-binding Rossmann-fold domains"/>
    <property type="match status" value="1"/>
</dbReference>
<sequence length="327" mass="35286">MRWLVTGGCGFIGTGLIRFLLSEGGHQIRVFDNLSTGTRDDLGLVCEFSESTVDQVGRGVSSDNPVELVVGDIMEEAALRKVAEDVDILVHLAANTGVGPSVEDPRHDCLTNVVGTFNALEAVRYNGVSRFVFASSGAPAGEVEPPIHEELPPHPVAPYGASKLAGEGYCSAYYRSFGVETVALRFGNVYGPGSVHKGSVVAKFIKQALNGERLEIFGDGLQTRDFIFIDDLVRAIRLAASQPEVGGETFQIATSQETTVGEMTTLLLKHLEDQGVSGVEVFNGEKRVGDVLRNYSDTRKAKDRLGWVAEYGLNEGLASTVRYFLLQ</sequence>
<proteinExistence type="inferred from homology"/>
<organism evidence="4 6">
    <name type="scientific">Tamilnaduibacter salinus</name>
    <dbReference type="NCBI Taxonomy" id="1484056"/>
    <lineage>
        <taxon>Bacteria</taxon>
        <taxon>Pseudomonadati</taxon>
        <taxon>Pseudomonadota</taxon>
        <taxon>Gammaproteobacteria</taxon>
        <taxon>Pseudomonadales</taxon>
        <taxon>Marinobacteraceae</taxon>
        <taxon>Tamilnaduibacter</taxon>
    </lineage>
</organism>
<evidence type="ECO:0000313" key="6">
    <source>
        <dbReference type="Proteomes" id="UP000218332"/>
    </source>
</evidence>
<evidence type="ECO:0000313" key="7">
    <source>
        <dbReference type="Proteomes" id="UP000245887"/>
    </source>
</evidence>
<dbReference type="PANTHER" id="PTHR43000">
    <property type="entry name" value="DTDP-D-GLUCOSE 4,6-DEHYDRATASE-RELATED"/>
    <property type="match status" value="1"/>
</dbReference>
<evidence type="ECO:0000313" key="5">
    <source>
        <dbReference type="EMBL" id="PVY70827.1"/>
    </source>
</evidence>
<reference evidence="5 7" key="2">
    <citation type="submission" date="2018-04" db="EMBL/GenBank/DDBJ databases">
        <title>Genomic Encyclopedia of Type Strains, Phase IV (KMG-IV): sequencing the most valuable type-strain genomes for metagenomic binning, comparative biology and taxonomic classification.</title>
        <authorList>
            <person name="Goeker M."/>
        </authorList>
    </citation>
    <scope>NUCLEOTIDE SEQUENCE [LARGE SCALE GENOMIC DNA]</scope>
    <source>
        <strain evidence="5 7">DSM 28688</strain>
    </source>
</reference>
<dbReference type="InterPro" id="IPR036291">
    <property type="entry name" value="NAD(P)-bd_dom_sf"/>
</dbReference>
<dbReference type="Pfam" id="PF01370">
    <property type="entry name" value="Epimerase"/>
    <property type="match status" value="1"/>
</dbReference>
<evidence type="ECO:0000313" key="4">
    <source>
        <dbReference type="EMBL" id="PAV24998.1"/>
    </source>
</evidence>
<dbReference type="EMBL" id="NMPM01000085">
    <property type="protein sequence ID" value="PAV24998.1"/>
    <property type="molecule type" value="Genomic_DNA"/>
</dbReference>
<dbReference type="OrthoDB" id="9803010at2"/>
<dbReference type="RefSeq" id="WP_095611948.1">
    <property type="nucleotide sequence ID" value="NZ_NMPM01000085.1"/>
</dbReference>
<feature type="domain" description="NAD-dependent epimerase/dehydratase" evidence="3">
    <location>
        <begin position="3"/>
        <end position="253"/>
    </location>
</feature>
<keyword evidence="6" id="KW-1185">Reference proteome</keyword>
<evidence type="ECO:0000259" key="3">
    <source>
        <dbReference type="Pfam" id="PF01370"/>
    </source>
</evidence>
<reference evidence="4 6" key="1">
    <citation type="submission" date="2017-07" db="EMBL/GenBank/DDBJ databases">
        <title>Tamlnaduibacter salinus (Mi-7) genome sequencing.</title>
        <authorList>
            <person name="Verma A."/>
            <person name="Krishnamurthi S."/>
        </authorList>
    </citation>
    <scope>NUCLEOTIDE SEQUENCE [LARGE SCALE GENOMIC DNA]</scope>
    <source>
        <strain evidence="4 6">Mi-7</strain>
    </source>
</reference>
<comment type="caution">
    <text evidence="4">The sequence shown here is derived from an EMBL/GenBank/DDBJ whole genome shotgun (WGS) entry which is preliminary data.</text>
</comment>
<name>A0A2A2I0S4_9GAMM</name>
<dbReference type="InterPro" id="IPR001509">
    <property type="entry name" value="Epimerase_deHydtase"/>
</dbReference>
<comment type="similarity">
    <text evidence="2">Belongs to the NAD(P)-dependent epimerase/dehydratase family.</text>
</comment>
<gene>
    <name evidence="5" type="ORF">C8D92_108184</name>
    <name evidence="4" type="ORF">CF392_13335</name>
</gene>
<dbReference type="Gene3D" id="3.90.25.10">
    <property type="entry name" value="UDP-galactose 4-epimerase, domain 1"/>
    <property type="match status" value="1"/>
</dbReference>
<dbReference type="Proteomes" id="UP000245887">
    <property type="component" value="Unassembled WGS sequence"/>
</dbReference>
<evidence type="ECO:0000256" key="1">
    <source>
        <dbReference type="ARBA" id="ARBA00005125"/>
    </source>
</evidence>
<evidence type="ECO:0000256" key="2">
    <source>
        <dbReference type="ARBA" id="ARBA00007637"/>
    </source>
</evidence>